<gene>
    <name evidence="1" type="ORF">DPM35_02590</name>
</gene>
<protein>
    <submittedName>
        <fullName evidence="1">Uncharacterized protein</fullName>
    </submittedName>
</protein>
<sequence length="67" mass="7333">MNRIADNAMKILRLLPRATLILMLLAAPVLAVPMMRADTGHRIEAPANKNRSVGFVLLVSLQRGQAL</sequence>
<reference evidence="1 2" key="1">
    <citation type="submission" date="2018-07" db="EMBL/GenBank/DDBJ databases">
        <title>Diversity of Mesorhizobium strains in Brazil.</title>
        <authorList>
            <person name="Helene L.C.F."/>
            <person name="Dall'Agnol R."/>
            <person name="Delamuta J.R.M."/>
            <person name="Hungria M."/>
        </authorList>
    </citation>
    <scope>NUCLEOTIDE SEQUENCE [LARGE SCALE GENOMIC DNA]</scope>
    <source>
        <strain evidence="1 2">CNPSo 3140</strain>
    </source>
</reference>
<evidence type="ECO:0000313" key="1">
    <source>
        <dbReference type="EMBL" id="RAZ80196.1"/>
    </source>
</evidence>
<accession>A0A330GY71</accession>
<proteinExistence type="predicted"/>
<keyword evidence="2" id="KW-1185">Reference proteome</keyword>
<dbReference type="EMBL" id="QMBQ01000001">
    <property type="protein sequence ID" value="RAZ80196.1"/>
    <property type="molecule type" value="Genomic_DNA"/>
</dbReference>
<dbReference type="OrthoDB" id="8115973at2"/>
<dbReference type="AlphaFoldDB" id="A0A330GY71"/>
<organism evidence="1 2">
    <name type="scientific">Mesorhizobium atlanticum</name>
    <dbReference type="NCBI Taxonomy" id="2233532"/>
    <lineage>
        <taxon>Bacteria</taxon>
        <taxon>Pseudomonadati</taxon>
        <taxon>Pseudomonadota</taxon>
        <taxon>Alphaproteobacteria</taxon>
        <taxon>Hyphomicrobiales</taxon>
        <taxon>Phyllobacteriaceae</taxon>
        <taxon>Mesorhizobium</taxon>
    </lineage>
</organism>
<evidence type="ECO:0000313" key="2">
    <source>
        <dbReference type="Proteomes" id="UP000251956"/>
    </source>
</evidence>
<dbReference type="RefSeq" id="WP_112125750.1">
    <property type="nucleotide sequence ID" value="NZ_QMBQ01000001.1"/>
</dbReference>
<dbReference type="Proteomes" id="UP000251956">
    <property type="component" value="Unassembled WGS sequence"/>
</dbReference>
<name>A0A330GY71_9HYPH</name>
<comment type="caution">
    <text evidence="1">The sequence shown here is derived from an EMBL/GenBank/DDBJ whole genome shotgun (WGS) entry which is preliminary data.</text>
</comment>